<accession>A0AAD4X792</accession>
<dbReference type="AlphaFoldDB" id="A0AAD4X792"/>
<reference evidence="1" key="1">
    <citation type="submission" date="2022-04" db="EMBL/GenBank/DDBJ databases">
        <title>A functionally conserved STORR gene fusion in Papaver species that diverged 16.8 million years ago.</title>
        <authorList>
            <person name="Catania T."/>
        </authorList>
    </citation>
    <scope>NUCLEOTIDE SEQUENCE</scope>
    <source>
        <strain evidence="1">S-188037</strain>
    </source>
</reference>
<proteinExistence type="predicted"/>
<protein>
    <submittedName>
        <fullName evidence="1">Uncharacterized protein</fullName>
    </submittedName>
</protein>
<comment type="caution">
    <text evidence="1">The sequence shown here is derived from an EMBL/GenBank/DDBJ whole genome shotgun (WGS) entry which is preliminary data.</text>
</comment>
<organism evidence="1 2">
    <name type="scientific">Papaver atlanticum</name>
    <dbReference type="NCBI Taxonomy" id="357466"/>
    <lineage>
        <taxon>Eukaryota</taxon>
        <taxon>Viridiplantae</taxon>
        <taxon>Streptophyta</taxon>
        <taxon>Embryophyta</taxon>
        <taxon>Tracheophyta</taxon>
        <taxon>Spermatophyta</taxon>
        <taxon>Magnoliopsida</taxon>
        <taxon>Ranunculales</taxon>
        <taxon>Papaveraceae</taxon>
        <taxon>Papaveroideae</taxon>
        <taxon>Papaver</taxon>
    </lineage>
</organism>
<dbReference type="EMBL" id="JAJJMB010015809">
    <property type="protein sequence ID" value="KAI3851958.1"/>
    <property type="molecule type" value="Genomic_DNA"/>
</dbReference>
<keyword evidence="2" id="KW-1185">Reference proteome</keyword>
<dbReference type="Proteomes" id="UP001202328">
    <property type="component" value="Unassembled WGS sequence"/>
</dbReference>
<evidence type="ECO:0000313" key="2">
    <source>
        <dbReference type="Proteomes" id="UP001202328"/>
    </source>
</evidence>
<sequence>MRSSSADRTEKDLQTQNCIKARKNNFTSSRFTARRNGQQIRTSANSVKGDERDKAHIKPLQSPFRRCYVLCRIQGR</sequence>
<evidence type="ECO:0000313" key="1">
    <source>
        <dbReference type="EMBL" id="KAI3851958.1"/>
    </source>
</evidence>
<name>A0AAD4X792_9MAGN</name>
<gene>
    <name evidence="1" type="ORF">MKW98_019957</name>
</gene>